<dbReference type="FunFam" id="1.10.630.10:FF:000018">
    <property type="entry name" value="Cytochrome P450 monooxygenase"/>
    <property type="match status" value="1"/>
</dbReference>
<dbReference type="GO" id="GO:0005506">
    <property type="term" value="F:iron ion binding"/>
    <property type="evidence" value="ECO:0007669"/>
    <property type="project" value="InterPro"/>
</dbReference>
<dbReference type="PANTHER" id="PTHR46696">
    <property type="entry name" value="P450, PUTATIVE (EUROFUNG)-RELATED"/>
    <property type="match status" value="1"/>
</dbReference>
<dbReference type="Gene3D" id="1.10.630.10">
    <property type="entry name" value="Cytochrome P450"/>
    <property type="match status" value="1"/>
</dbReference>
<accession>A0A8H3SCT6</accession>
<dbReference type="PANTHER" id="PTHR46696:SF6">
    <property type="entry name" value="P450, PUTATIVE (EUROFUNG)-RELATED"/>
    <property type="match status" value="1"/>
</dbReference>
<dbReference type="Proteomes" id="UP000465221">
    <property type="component" value="Unassembled WGS sequence"/>
</dbReference>
<keyword evidence="3 7" id="KW-0479">Metal-binding</keyword>
<keyword evidence="6 7" id="KW-0503">Monooxygenase</keyword>
<evidence type="ECO:0000256" key="1">
    <source>
        <dbReference type="ARBA" id="ARBA00010617"/>
    </source>
</evidence>
<organism evidence="9 10">
    <name type="scientific">Aspergillus udagawae</name>
    <dbReference type="NCBI Taxonomy" id="91492"/>
    <lineage>
        <taxon>Eukaryota</taxon>
        <taxon>Fungi</taxon>
        <taxon>Dikarya</taxon>
        <taxon>Ascomycota</taxon>
        <taxon>Pezizomycotina</taxon>
        <taxon>Eurotiomycetes</taxon>
        <taxon>Eurotiomycetidae</taxon>
        <taxon>Eurotiales</taxon>
        <taxon>Aspergillaceae</taxon>
        <taxon>Aspergillus</taxon>
        <taxon>Aspergillus subgen. Fumigati</taxon>
    </lineage>
</organism>
<dbReference type="EMBL" id="BLKC01000141">
    <property type="protein sequence ID" value="GFF56756.1"/>
    <property type="molecule type" value="Genomic_DNA"/>
</dbReference>
<dbReference type="InterPro" id="IPR001128">
    <property type="entry name" value="Cyt_P450"/>
</dbReference>
<evidence type="ECO:0000256" key="4">
    <source>
        <dbReference type="ARBA" id="ARBA00023002"/>
    </source>
</evidence>
<keyword evidence="5 7" id="KW-0408">Iron</keyword>
<sequence>MNSNLLTRAHLVARYLEVNPSSQLARPMASKAIHNFPFARSKAAEPPAEFAALRSACPISRVKLWDGSEPWLVVKHEDERQHPGYPEMTPGGKAAAKNRPTFVDMDPPDHMRQRSMVAKFFNREHVNSLKPFITATVDSFLDKLVKKGCDLPVDFIEHFTLPIPTLVINHILGIPVEDVAYLTERNAVRSNGSSTAAAAQDANRDLLDYLARLVDKRATNPTDDLISTLIMEQLIPGHLEKLDVIQIAFLLLVAGNATIVNMINLGVVTLLENPAQLDDLKKDPSLAPAFVEELYRYHTASALATRRVAKVDITLRDQIIKAGEGIIASNQSANRDEEVFPDPDTFNLHRKIDSVKNLAFGFGDHRCVAEALARAELEAVFASLFQKLPNLKLAISHNEIKYSAPHRDVGIVELPVVW</sequence>
<evidence type="ECO:0000313" key="10">
    <source>
        <dbReference type="Proteomes" id="UP000465221"/>
    </source>
</evidence>
<proteinExistence type="inferred from homology"/>
<name>A0A8H3SCT6_9EURO</name>
<comment type="similarity">
    <text evidence="1 7">Belongs to the cytochrome P450 family.</text>
</comment>
<reference evidence="9 10" key="1">
    <citation type="submission" date="2020-01" db="EMBL/GenBank/DDBJ databases">
        <title>Draft genome sequence of Aspergillus udagawae IFM 46972.</title>
        <authorList>
            <person name="Takahashi H."/>
            <person name="Yaguchi T."/>
        </authorList>
    </citation>
    <scope>NUCLEOTIDE SEQUENCE [LARGE SCALE GENOMIC DNA]</scope>
    <source>
        <strain evidence="9 10">IFM 46972</strain>
    </source>
</reference>
<dbReference type="SUPFAM" id="SSF48264">
    <property type="entry name" value="Cytochrome P450"/>
    <property type="match status" value="1"/>
</dbReference>
<protein>
    <submittedName>
        <fullName evidence="9">Cytochrome P450 55A3</fullName>
    </submittedName>
</protein>
<evidence type="ECO:0000313" key="9">
    <source>
        <dbReference type="EMBL" id="GFF56756.1"/>
    </source>
</evidence>
<dbReference type="PROSITE" id="PS00086">
    <property type="entry name" value="CYTOCHROME_P450"/>
    <property type="match status" value="1"/>
</dbReference>
<evidence type="ECO:0000256" key="3">
    <source>
        <dbReference type="ARBA" id="ARBA00022723"/>
    </source>
</evidence>
<evidence type="ECO:0000256" key="6">
    <source>
        <dbReference type="ARBA" id="ARBA00023033"/>
    </source>
</evidence>
<dbReference type="InterPro" id="IPR002397">
    <property type="entry name" value="Cyt_P450_B"/>
</dbReference>
<evidence type="ECO:0000256" key="8">
    <source>
        <dbReference type="SAM" id="MobiDB-lite"/>
    </source>
</evidence>
<gene>
    <name evidence="9" type="ORF">IFM46972_10598</name>
</gene>
<evidence type="ECO:0000256" key="2">
    <source>
        <dbReference type="ARBA" id="ARBA00022617"/>
    </source>
</evidence>
<dbReference type="GO" id="GO:0020037">
    <property type="term" value="F:heme binding"/>
    <property type="evidence" value="ECO:0007669"/>
    <property type="project" value="InterPro"/>
</dbReference>
<dbReference type="InterPro" id="IPR017972">
    <property type="entry name" value="Cyt_P450_CS"/>
</dbReference>
<comment type="caution">
    <text evidence="9">The sequence shown here is derived from an EMBL/GenBank/DDBJ whole genome shotgun (WGS) entry which is preliminary data.</text>
</comment>
<dbReference type="GO" id="GO:0004497">
    <property type="term" value="F:monooxygenase activity"/>
    <property type="evidence" value="ECO:0007669"/>
    <property type="project" value="UniProtKB-KW"/>
</dbReference>
<dbReference type="InterPro" id="IPR036396">
    <property type="entry name" value="Cyt_P450_sf"/>
</dbReference>
<keyword evidence="4 7" id="KW-0560">Oxidoreductase</keyword>
<dbReference type="GO" id="GO:0016705">
    <property type="term" value="F:oxidoreductase activity, acting on paired donors, with incorporation or reduction of molecular oxygen"/>
    <property type="evidence" value="ECO:0007669"/>
    <property type="project" value="InterPro"/>
</dbReference>
<evidence type="ECO:0000256" key="5">
    <source>
        <dbReference type="ARBA" id="ARBA00023004"/>
    </source>
</evidence>
<dbReference type="PRINTS" id="PR00359">
    <property type="entry name" value="BP450"/>
</dbReference>
<evidence type="ECO:0000256" key="7">
    <source>
        <dbReference type="RuleBase" id="RU000461"/>
    </source>
</evidence>
<dbReference type="Pfam" id="PF00067">
    <property type="entry name" value="p450"/>
    <property type="match status" value="1"/>
</dbReference>
<dbReference type="AlphaFoldDB" id="A0A8H3SCT6"/>
<dbReference type="CDD" id="cd11030">
    <property type="entry name" value="CYP105-like"/>
    <property type="match status" value="1"/>
</dbReference>
<keyword evidence="2 7" id="KW-0349">Heme</keyword>
<feature type="region of interest" description="Disordered" evidence="8">
    <location>
        <begin position="82"/>
        <end position="101"/>
    </location>
</feature>